<dbReference type="InterPro" id="IPR036028">
    <property type="entry name" value="SH3-like_dom_sf"/>
</dbReference>
<feature type="compositionally biased region" description="Low complexity" evidence="4">
    <location>
        <begin position="304"/>
        <end position="313"/>
    </location>
</feature>
<keyword evidence="2" id="KW-0677">Repeat</keyword>
<protein>
    <submittedName>
        <fullName evidence="6">SH3 and PX domain-containing protein 2B</fullName>
    </submittedName>
</protein>
<dbReference type="Proteomes" id="UP001163046">
    <property type="component" value="Unassembled WGS sequence"/>
</dbReference>
<evidence type="ECO:0000256" key="1">
    <source>
        <dbReference type="ARBA" id="ARBA00022443"/>
    </source>
</evidence>
<feature type="compositionally biased region" description="Basic and acidic residues" evidence="4">
    <location>
        <begin position="329"/>
        <end position="346"/>
    </location>
</feature>
<dbReference type="Gene3D" id="2.30.30.40">
    <property type="entry name" value="SH3 Domains"/>
    <property type="match status" value="1"/>
</dbReference>
<evidence type="ECO:0000256" key="4">
    <source>
        <dbReference type="SAM" id="MobiDB-lite"/>
    </source>
</evidence>
<feature type="compositionally biased region" description="Low complexity" evidence="4">
    <location>
        <begin position="219"/>
        <end position="230"/>
    </location>
</feature>
<feature type="compositionally biased region" description="Acidic residues" evidence="4">
    <location>
        <begin position="347"/>
        <end position="363"/>
    </location>
</feature>
<dbReference type="GO" id="GO:0005737">
    <property type="term" value="C:cytoplasm"/>
    <property type="evidence" value="ECO:0007669"/>
    <property type="project" value="TreeGrafter"/>
</dbReference>
<feature type="compositionally biased region" description="Low complexity" evidence="4">
    <location>
        <begin position="237"/>
        <end position="248"/>
    </location>
</feature>
<dbReference type="EMBL" id="MU827785">
    <property type="protein sequence ID" value="KAJ7333883.1"/>
    <property type="molecule type" value="Genomic_DNA"/>
</dbReference>
<evidence type="ECO:0000256" key="2">
    <source>
        <dbReference type="ARBA" id="ARBA00022737"/>
    </source>
</evidence>
<accession>A0A9X0CF92</accession>
<comment type="caution">
    <text evidence="6">The sequence shown here is derived from an EMBL/GenBank/DDBJ whole genome shotgun (WGS) entry which is preliminary data.</text>
</comment>
<evidence type="ECO:0000313" key="6">
    <source>
        <dbReference type="EMBL" id="KAJ7333883.1"/>
    </source>
</evidence>
<dbReference type="GO" id="GO:0042554">
    <property type="term" value="P:superoxide anion generation"/>
    <property type="evidence" value="ECO:0007669"/>
    <property type="project" value="TreeGrafter"/>
</dbReference>
<sequence length="450" mass="49341">MAAYEPQLEDEVGFEMGKIVKVIQKNLDGWWFIMFEEEEGWIPSMFLREVASSQHNARQKGKHAAVRAMLRDTRLNSISAIAGRRQTWDPLQGKRVWQKRKIPPRANQAESSSTAREDSFTTKPARSYVNLEFHDVTKRPAGRRNPRQKMTPNEVRAGCRFGKELNSEVKDNAENTDNGLLSDALLKPRPLSFVEEESHETVSRGTSPIPSPLLRRDSNNSGSESSSSGKSPDEGANVNEYVNVELLVQDTESEHTPVPEDGAKDGIEHGAEDRAEDRAEDGAEYEAKVEAKDKTEDGAEDGTEAGAENGAKNGAEDEAEDGADDEVDDGAKDGAKDGAEDGGKDGAEDEDEDGAEDEVEEKAEDGLLHDVDDGAKDGAEDGGKDGAEDEDEGEEYTENMPELVNNNMFYAMGPYDKEDDEEVNLRENAEVEVLEESEGAGGWCEPLVTL</sequence>
<dbReference type="PROSITE" id="PS50002">
    <property type="entry name" value="SH3"/>
    <property type="match status" value="1"/>
</dbReference>
<dbReference type="PANTHER" id="PTHR15706">
    <property type="entry name" value="SH3 MULTIPLE DOMAIN"/>
    <property type="match status" value="1"/>
</dbReference>
<organism evidence="6 7">
    <name type="scientific">Desmophyllum pertusum</name>
    <dbReference type="NCBI Taxonomy" id="174260"/>
    <lineage>
        <taxon>Eukaryota</taxon>
        <taxon>Metazoa</taxon>
        <taxon>Cnidaria</taxon>
        <taxon>Anthozoa</taxon>
        <taxon>Hexacorallia</taxon>
        <taxon>Scleractinia</taxon>
        <taxon>Caryophylliina</taxon>
        <taxon>Caryophylliidae</taxon>
        <taxon>Desmophyllum</taxon>
    </lineage>
</organism>
<gene>
    <name evidence="6" type="primary">SH3PXD2B_1</name>
    <name evidence="6" type="ORF">OS493_015976</name>
</gene>
<feature type="compositionally biased region" description="Acidic residues" evidence="4">
    <location>
        <begin position="387"/>
        <end position="397"/>
    </location>
</feature>
<dbReference type="PANTHER" id="PTHR15706:SF2">
    <property type="entry name" value="SH3 AND PX DOMAIN-CONTAINING PROTEIN 2A"/>
    <property type="match status" value="1"/>
</dbReference>
<feature type="compositionally biased region" description="Basic and acidic residues" evidence="4">
    <location>
        <begin position="364"/>
        <end position="386"/>
    </location>
</feature>
<dbReference type="InterPro" id="IPR051228">
    <property type="entry name" value="NADPH_Oxidase/PX-Domain"/>
</dbReference>
<proteinExistence type="predicted"/>
<dbReference type="SUPFAM" id="SSF50044">
    <property type="entry name" value="SH3-domain"/>
    <property type="match status" value="1"/>
</dbReference>
<keyword evidence="1 3" id="KW-0728">SH3 domain</keyword>
<evidence type="ECO:0000259" key="5">
    <source>
        <dbReference type="PROSITE" id="PS50002"/>
    </source>
</evidence>
<feature type="region of interest" description="Disordered" evidence="4">
    <location>
        <begin position="98"/>
        <end position="161"/>
    </location>
</feature>
<name>A0A9X0CF92_9CNID</name>
<evidence type="ECO:0000313" key="7">
    <source>
        <dbReference type="Proteomes" id="UP001163046"/>
    </source>
</evidence>
<feature type="domain" description="SH3" evidence="5">
    <location>
        <begin position="1"/>
        <end position="52"/>
    </location>
</feature>
<feature type="compositionally biased region" description="Acidic residues" evidence="4">
    <location>
        <begin position="316"/>
        <end position="328"/>
    </location>
</feature>
<dbReference type="InterPro" id="IPR001452">
    <property type="entry name" value="SH3_domain"/>
</dbReference>
<keyword evidence="7" id="KW-1185">Reference proteome</keyword>
<dbReference type="OrthoDB" id="10255964at2759"/>
<dbReference type="AlphaFoldDB" id="A0A9X0CF92"/>
<dbReference type="GO" id="GO:0016176">
    <property type="term" value="F:superoxide-generating NADPH oxidase activator activity"/>
    <property type="evidence" value="ECO:0007669"/>
    <property type="project" value="TreeGrafter"/>
</dbReference>
<feature type="compositionally biased region" description="Basic and acidic residues" evidence="4">
    <location>
        <begin position="252"/>
        <end position="297"/>
    </location>
</feature>
<dbReference type="Pfam" id="PF00018">
    <property type="entry name" value="SH3_1"/>
    <property type="match status" value="1"/>
</dbReference>
<reference evidence="6" key="1">
    <citation type="submission" date="2023-01" db="EMBL/GenBank/DDBJ databases">
        <title>Genome assembly of the deep-sea coral Lophelia pertusa.</title>
        <authorList>
            <person name="Herrera S."/>
            <person name="Cordes E."/>
        </authorList>
    </citation>
    <scope>NUCLEOTIDE SEQUENCE</scope>
    <source>
        <strain evidence="6">USNM1676648</strain>
        <tissue evidence="6">Polyp</tissue>
    </source>
</reference>
<feature type="region of interest" description="Disordered" evidence="4">
    <location>
        <begin position="194"/>
        <end position="402"/>
    </location>
</feature>
<evidence type="ECO:0000256" key="3">
    <source>
        <dbReference type="PROSITE-ProRule" id="PRU00192"/>
    </source>
</evidence>
<dbReference type="SMART" id="SM00326">
    <property type="entry name" value="SH3"/>
    <property type="match status" value="1"/>
</dbReference>